<dbReference type="InterPro" id="IPR010760">
    <property type="entry name" value="DNA-repair_Swi5"/>
</dbReference>
<proteinExistence type="inferred from homology"/>
<evidence type="ECO:0000313" key="7">
    <source>
        <dbReference type="EMBL" id="GIX91049.1"/>
    </source>
</evidence>
<evidence type="ECO:0000256" key="5">
    <source>
        <dbReference type="ARBA" id="ARBA00025380"/>
    </source>
</evidence>
<dbReference type="EMBL" id="BPLR01003984">
    <property type="protein sequence ID" value="GIX91049.1"/>
    <property type="molecule type" value="Genomic_DNA"/>
</dbReference>
<dbReference type="AlphaFoldDB" id="A0AAV4P542"/>
<evidence type="ECO:0000256" key="1">
    <source>
        <dbReference type="ARBA" id="ARBA00008060"/>
    </source>
</evidence>
<evidence type="ECO:0000256" key="3">
    <source>
        <dbReference type="ARBA" id="ARBA00022763"/>
    </source>
</evidence>
<protein>
    <recommendedName>
        <fullName evidence="2">DNA repair protein SWI5 homolog</fullName>
    </recommendedName>
    <alternativeName>
        <fullName evidence="6">Protein SAE3 homolog</fullName>
    </alternativeName>
</protein>
<evidence type="ECO:0000256" key="6">
    <source>
        <dbReference type="ARBA" id="ARBA00030081"/>
    </source>
</evidence>
<accession>A0AAV4P542</accession>
<dbReference type="GO" id="GO:0000724">
    <property type="term" value="P:double-strand break repair via homologous recombination"/>
    <property type="evidence" value="ECO:0007669"/>
    <property type="project" value="TreeGrafter"/>
</dbReference>
<evidence type="ECO:0000256" key="2">
    <source>
        <dbReference type="ARBA" id="ARBA00019825"/>
    </source>
</evidence>
<comment type="similarity">
    <text evidence="1">Belongs to the SWI5/SAE3 family.</text>
</comment>
<name>A0AAV4P542_CAEEX</name>
<dbReference type="PANTHER" id="PTHR28529:SF2">
    <property type="entry name" value="DNA REPAIR PROTEIN SWI5 HOMOLOG"/>
    <property type="match status" value="1"/>
</dbReference>
<dbReference type="GO" id="GO:0032798">
    <property type="term" value="C:Swi5-Sfr1 complex"/>
    <property type="evidence" value="ECO:0007669"/>
    <property type="project" value="TreeGrafter"/>
</dbReference>
<gene>
    <name evidence="7" type="ORF">CEXT_174681</name>
</gene>
<comment type="function">
    <text evidence="5">Component of the swi5-sfr1 complex, a complex required for double-strand break repair via homologous recombination.</text>
</comment>
<comment type="caution">
    <text evidence="7">The sequence shown here is derived from an EMBL/GenBank/DDBJ whole genome shotgun (WGS) entry which is preliminary data.</text>
</comment>
<keyword evidence="3" id="KW-0227">DNA damage</keyword>
<dbReference type="Pfam" id="PF07061">
    <property type="entry name" value="Swi5"/>
    <property type="match status" value="1"/>
</dbReference>
<keyword evidence="4" id="KW-0234">DNA repair</keyword>
<evidence type="ECO:0000256" key="4">
    <source>
        <dbReference type="ARBA" id="ARBA00023204"/>
    </source>
</evidence>
<keyword evidence="8" id="KW-1185">Reference proteome</keyword>
<dbReference type="Gene3D" id="1.20.5.170">
    <property type="match status" value="1"/>
</dbReference>
<reference evidence="7 8" key="1">
    <citation type="submission" date="2021-06" db="EMBL/GenBank/DDBJ databases">
        <title>Caerostris extrusa draft genome.</title>
        <authorList>
            <person name="Kono N."/>
            <person name="Arakawa K."/>
        </authorList>
    </citation>
    <scope>NUCLEOTIDE SEQUENCE [LARGE SCALE GENOMIC DNA]</scope>
</reference>
<dbReference type="Proteomes" id="UP001054945">
    <property type="component" value="Unassembled WGS sequence"/>
</dbReference>
<organism evidence="7 8">
    <name type="scientific">Caerostris extrusa</name>
    <name type="common">Bark spider</name>
    <name type="synonym">Caerostris bankana</name>
    <dbReference type="NCBI Taxonomy" id="172846"/>
    <lineage>
        <taxon>Eukaryota</taxon>
        <taxon>Metazoa</taxon>
        <taxon>Ecdysozoa</taxon>
        <taxon>Arthropoda</taxon>
        <taxon>Chelicerata</taxon>
        <taxon>Arachnida</taxon>
        <taxon>Araneae</taxon>
        <taxon>Araneomorphae</taxon>
        <taxon>Entelegynae</taxon>
        <taxon>Araneoidea</taxon>
        <taxon>Araneidae</taxon>
        <taxon>Caerostris</taxon>
    </lineage>
</organism>
<dbReference type="PANTHER" id="PTHR28529">
    <property type="entry name" value="DNA REPAIR PROTEIN SWI5 HOMOLOG"/>
    <property type="match status" value="1"/>
</dbReference>
<dbReference type="GO" id="GO:0034974">
    <property type="term" value="C:Swi5-Swi2 complex"/>
    <property type="evidence" value="ECO:0007669"/>
    <property type="project" value="TreeGrafter"/>
</dbReference>
<sequence length="171" mass="20239">MLWKTSNEFAIHIMSFDAIIYEKSTYYSGTSYSIFQCQKVPTSNKFISPLAGRTFIPEIPKEEKLNPLCNDLLRSYICRDKKIAFEFENASLEEMKKVTLEMWQKNEDLKKRNRVLKEEGFKEEQSKWYIDKLHEYNEIKDVAQMVMGRIAVLEQTTVRAVHEEFGMKDDD</sequence>
<evidence type="ECO:0000313" key="8">
    <source>
        <dbReference type="Proteomes" id="UP001054945"/>
    </source>
</evidence>